<dbReference type="OrthoDB" id="9794400at2"/>
<dbReference type="NCBIfam" id="TIGR00186">
    <property type="entry name" value="rRNA_methyl_3"/>
    <property type="match status" value="1"/>
</dbReference>
<keyword evidence="3 6" id="KW-0808">Transferase</keyword>
<feature type="compositionally biased region" description="Basic and acidic residues" evidence="4">
    <location>
        <begin position="10"/>
        <end position="49"/>
    </location>
</feature>
<dbReference type="Pfam" id="PF08032">
    <property type="entry name" value="SpoU_sub_bind"/>
    <property type="match status" value="1"/>
</dbReference>
<evidence type="ECO:0000313" key="7">
    <source>
        <dbReference type="Proteomes" id="UP000236151"/>
    </source>
</evidence>
<reference evidence="6 7" key="1">
    <citation type="submission" date="2017-06" db="EMBL/GenBank/DDBJ databases">
        <title>Investigating the central metabolism of Clostridium thermosuccinogenes.</title>
        <authorList>
            <person name="Koendjbiharie J.G."/>
            <person name="van Kranenburg R."/>
        </authorList>
    </citation>
    <scope>NUCLEOTIDE SEQUENCE [LARGE SCALE GENOMIC DNA]</scope>
    <source>
        <strain evidence="6 7">DSM 5806</strain>
    </source>
</reference>
<dbReference type="InterPro" id="IPR004441">
    <property type="entry name" value="rRNA_MeTrfase_TrmH"/>
</dbReference>
<dbReference type="Gene3D" id="3.40.1280.10">
    <property type="match status" value="1"/>
</dbReference>
<evidence type="ECO:0000256" key="1">
    <source>
        <dbReference type="ARBA" id="ARBA00007228"/>
    </source>
</evidence>
<dbReference type="FunFam" id="3.40.1280.10:FF:000008">
    <property type="entry name" value="Group 3 RNA methyltransferase TrmH"/>
    <property type="match status" value="1"/>
</dbReference>
<dbReference type="SUPFAM" id="SSF55315">
    <property type="entry name" value="L30e-like"/>
    <property type="match status" value="1"/>
</dbReference>
<dbReference type="GO" id="GO:0003723">
    <property type="term" value="F:RNA binding"/>
    <property type="evidence" value="ECO:0007669"/>
    <property type="project" value="InterPro"/>
</dbReference>
<dbReference type="Proteomes" id="UP000236151">
    <property type="component" value="Unassembled WGS sequence"/>
</dbReference>
<name>A0A2K2FDC8_9CLOT</name>
<dbReference type="EMBL" id="NIOJ01000026">
    <property type="protein sequence ID" value="PNT98628.1"/>
    <property type="molecule type" value="Genomic_DNA"/>
</dbReference>
<keyword evidence="7" id="KW-1185">Reference proteome</keyword>
<dbReference type="PANTHER" id="PTHR46429:SF1">
    <property type="entry name" value="23S RRNA (GUANOSINE-2'-O-)-METHYLTRANSFERASE RLMB"/>
    <property type="match status" value="1"/>
</dbReference>
<dbReference type="RefSeq" id="WP_103081766.1">
    <property type="nucleotide sequence ID" value="NZ_CP021850.1"/>
</dbReference>
<dbReference type="InterPro" id="IPR029028">
    <property type="entry name" value="Alpha/beta_knot_MTases"/>
</dbReference>
<dbReference type="AlphaFoldDB" id="A0A2K2FDC8"/>
<evidence type="ECO:0000259" key="5">
    <source>
        <dbReference type="SMART" id="SM00967"/>
    </source>
</evidence>
<evidence type="ECO:0000313" key="6">
    <source>
        <dbReference type="EMBL" id="PNT98628.1"/>
    </source>
</evidence>
<dbReference type="GO" id="GO:0032259">
    <property type="term" value="P:methylation"/>
    <property type="evidence" value="ECO:0007669"/>
    <property type="project" value="UniProtKB-KW"/>
</dbReference>
<dbReference type="GO" id="GO:0006396">
    <property type="term" value="P:RNA processing"/>
    <property type="evidence" value="ECO:0007669"/>
    <property type="project" value="InterPro"/>
</dbReference>
<dbReference type="InterPro" id="IPR013123">
    <property type="entry name" value="SpoU_subst-bd"/>
</dbReference>
<dbReference type="Pfam" id="PF00588">
    <property type="entry name" value="SpoU_methylase"/>
    <property type="match status" value="1"/>
</dbReference>
<keyword evidence="2 6" id="KW-0489">Methyltransferase</keyword>
<dbReference type="KEGG" id="cthd:CDO33_01480"/>
<comment type="caution">
    <text evidence="6">The sequence shown here is derived from an EMBL/GenBank/DDBJ whole genome shotgun (WGS) entry which is preliminary data.</text>
</comment>
<sequence>MLANKKKGNRRADGSRFDGKKSDDKRYDSEKAQYKSKHKDSDDFRDGTGRYEPSPEEAAERIEGRNPVIEAIRADRAINKIFVSKGEKEGSIKYIIALAREKGIVVQEVDRSKLDTLSITRAHQGVIAFAAAKEYVDVDYILEAAASAGEAPFIIILDEITDPNNFGSILRTADAAGAHGVIIPKRRAIGLTATVSKASAGAAEYVPVARVTNLGQTIDYLKKNGVWIVGTDLTGEKPFYDSDLKGPIALVIGSEGEGMGRLVKEKCDFIVNIPMKGHVSSLNAGVAAAIVMYEILKQRNK</sequence>
<proteinExistence type="inferred from homology"/>
<dbReference type="InterPro" id="IPR001537">
    <property type="entry name" value="SpoU_MeTrfase"/>
</dbReference>
<feature type="region of interest" description="Disordered" evidence="4">
    <location>
        <begin position="1"/>
        <end position="63"/>
    </location>
</feature>
<dbReference type="SUPFAM" id="SSF75217">
    <property type="entry name" value="alpha/beta knot"/>
    <property type="match status" value="1"/>
</dbReference>
<organism evidence="6 7">
    <name type="scientific">Clostridium thermosuccinogenes</name>
    <dbReference type="NCBI Taxonomy" id="84032"/>
    <lineage>
        <taxon>Bacteria</taxon>
        <taxon>Bacillati</taxon>
        <taxon>Bacillota</taxon>
        <taxon>Clostridia</taxon>
        <taxon>Eubacteriales</taxon>
        <taxon>Clostridiaceae</taxon>
        <taxon>Clostridium</taxon>
    </lineage>
</organism>
<comment type="similarity">
    <text evidence="1">Belongs to the class IV-like SAM-binding methyltransferase superfamily. RNA methyltransferase TrmH family.</text>
</comment>
<evidence type="ECO:0000256" key="3">
    <source>
        <dbReference type="ARBA" id="ARBA00022679"/>
    </source>
</evidence>
<dbReference type="PANTHER" id="PTHR46429">
    <property type="entry name" value="23S RRNA (GUANOSINE-2'-O-)-METHYLTRANSFERASE RLMB"/>
    <property type="match status" value="1"/>
</dbReference>
<protein>
    <submittedName>
        <fullName evidence="6">23S rRNA (Guanosine(2251)-2'-O)-methyltransferase RlmB</fullName>
    </submittedName>
</protein>
<evidence type="ECO:0000256" key="2">
    <source>
        <dbReference type="ARBA" id="ARBA00022603"/>
    </source>
</evidence>
<feature type="domain" description="RNA 2-O ribose methyltransferase substrate binding" evidence="5">
    <location>
        <begin position="61"/>
        <end position="136"/>
    </location>
</feature>
<evidence type="ECO:0000256" key="4">
    <source>
        <dbReference type="SAM" id="MobiDB-lite"/>
    </source>
</evidence>
<gene>
    <name evidence="6" type="ORF">CDQ84_10870</name>
</gene>
<dbReference type="InterPro" id="IPR029064">
    <property type="entry name" value="Ribosomal_eL30-like_sf"/>
</dbReference>
<dbReference type="SMART" id="SM00967">
    <property type="entry name" value="SpoU_sub_bind"/>
    <property type="match status" value="1"/>
</dbReference>
<accession>A0A2K2FDC8</accession>
<dbReference type="CDD" id="cd18103">
    <property type="entry name" value="SpoU-like_RlmB"/>
    <property type="match status" value="1"/>
</dbReference>
<dbReference type="GO" id="GO:0005829">
    <property type="term" value="C:cytosol"/>
    <property type="evidence" value="ECO:0007669"/>
    <property type="project" value="TreeGrafter"/>
</dbReference>
<dbReference type="InterPro" id="IPR029026">
    <property type="entry name" value="tRNA_m1G_MTases_N"/>
</dbReference>
<dbReference type="GO" id="GO:0008173">
    <property type="term" value="F:RNA methyltransferase activity"/>
    <property type="evidence" value="ECO:0007669"/>
    <property type="project" value="InterPro"/>
</dbReference>
<dbReference type="Gene3D" id="3.30.1330.30">
    <property type="match status" value="1"/>
</dbReference>